<dbReference type="EMBL" id="BARS01055996">
    <property type="protein sequence ID" value="GAG50765.1"/>
    <property type="molecule type" value="Genomic_DNA"/>
</dbReference>
<gene>
    <name evidence="1" type="ORF">S01H1_82579</name>
</gene>
<feature type="non-terminal residue" evidence="1">
    <location>
        <position position="89"/>
    </location>
</feature>
<accession>X0Y4S7</accession>
<dbReference type="AlphaFoldDB" id="X0Y4S7"/>
<comment type="caution">
    <text evidence="1">The sequence shown here is derived from an EMBL/GenBank/DDBJ whole genome shotgun (WGS) entry which is preliminary data.</text>
</comment>
<evidence type="ECO:0000313" key="1">
    <source>
        <dbReference type="EMBL" id="GAG50765.1"/>
    </source>
</evidence>
<name>X0Y4S7_9ZZZZ</name>
<organism evidence="1">
    <name type="scientific">marine sediment metagenome</name>
    <dbReference type="NCBI Taxonomy" id="412755"/>
    <lineage>
        <taxon>unclassified sequences</taxon>
        <taxon>metagenomes</taxon>
        <taxon>ecological metagenomes</taxon>
    </lineage>
</organism>
<protein>
    <submittedName>
        <fullName evidence="1">Uncharacterized protein</fullName>
    </submittedName>
</protein>
<sequence length="89" mass="10118">MGRKTIAAKIIDDLVEFKGAEGHFLIVYEFASKIGETTHQNFFTNLHRIMEELGDGLRVQRSIIECKHELTAKAISELCTYYGARDITI</sequence>
<proteinExistence type="predicted"/>
<reference evidence="1" key="1">
    <citation type="journal article" date="2014" name="Front. Microbiol.">
        <title>High frequency of phylogenetically diverse reductive dehalogenase-homologous genes in deep subseafloor sedimentary metagenomes.</title>
        <authorList>
            <person name="Kawai M."/>
            <person name="Futagami T."/>
            <person name="Toyoda A."/>
            <person name="Takaki Y."/>
            <person name="Nishi S."/>
            <person name="Hori S."/>
            <person name="Arai W."/>
            <person name="Tsubouchi T."/>
            <person name="Morono Y."/>
            <person name="Uchiyama I."/>
            <person name="Ito T."/>
            <person name="Fujiyama A."/>
            <person name="Inagaki F."/>
            <person name="Takami H."/>
        </authorList>
    </citation>
    <scope>NUCLEOTIDE SEQUENCE</scope>
    <source>
        <strain evidence="1">Expedition CK06-06</strain>
    </source>
</reference>